<protein>
    <submittedName>
        <fullName evidence="2">Uncharacterized protein</fullName>
    </submittedName>
</protein>
<feature type="compositionally biased region" description="Polar residues" evidence="1">
    <location>
        <begin position="486"/>
        <end position="517"/>
    </location>
</feature>
<feature type="region of interest" description="Disordered" evidence="1">
    <location>
        <begin position="477"/>
        <end position="522"/>
    </location>
</feature>
<proteinExistence type="predicted"/>
<evidence type="ECO:0000313" key="2">
    <source>
        <dbReference type="EMBL" id="GBN76634.1"/>
    </source>
</evidence>
<accession>A0A4Y2RLI1</accession>
<dbReference type="AlphaFoldDB" id="A0A4Y2RLI1"/>
<organism evidence="2 3">
    <name type="scientific">Araneus ventricosus</name>
    <name type="common">Orbweaver spider</name>
    <name type="synonym">Epeira ventricosa</name>
    <dbReference type="NCBI Taxonomy" id="182803"/>
    <lineage>
        <taxon>Eukaryota</taxon>
        <taxon>Metazoa</taxon>
        <taxon>Ecdysozoa</taxon>
        <taxon>Arthropoda</taxon>
        <taxon>Chelicerata</taxon>
        <taxon>Arachnida</taxon>
        <taxon>Araneae</taxon>
        <taxon>Araneomorphae</taxon>
        <taxon>Entelegynae</taxon>
        <taxon>Araneoidea</taxon>
        <taxon>Araneidae</taxon>
        <taxon>Araneus</taxon>
    </lineage>
</organism>
<dbReference type="EMBL" id="BGPR01017600">
    <property type="protein sequence ID" value="GBN76634.1"/>
    <property type="molecule type" value="Genomic_DNA"/>
</dbReference>
<comment type="caution">
    <text evidence="2">The sequence shown here is derived from an EMBL/GenBank/DDBJ whole genome shotgun (WGS) entry which is preliminary data.</text>
</comment>
<dbReference type="Proteomes" id="UP000499080">
    <property type="component" value="Unassembled WGS sequence"/>
</dbReference>
<name>A0A4Y2RLI1_ARAVE</name>
<sequence>MDNSSSAQDIETSMEYMKFCAYVIDKEMQRFNLDFTVYQSFVAQLPGVLDVNFDIAYNRCAFMYKYTLCNIYFFKDCMNKFILECPEFKNLVSKWTADSNTRLCSFSCGPGLDYLAFMLALSDHLTHPSFKSLTILSKHGAWRNTVGIIADALQEGVLSKCGIGKLVNFKNAEVVQTNLLAYIPMKGLEALQQSSVIFMVKTLNLAAPGTNEEEIIKTKLLGLISSLKPETAIFFIDTKPSLTLFLEVLTKYDGKFLFKPEHLSFRVPVTFSEEYKEKHGCLPVVCSRGAFFVWQKLSSFEPDPNFNISPINPPTDVKEILQNSLKKSSNEDDEVLNITKTLKDLILSNNKKLQPNSVGDVISGSYINDNIRESVSATPSLVNTPQQLEINKSASIQTLFTSQSVQKEHSLIHFDEKSCSSPASKKSSSIDHSFIQGSSLLSFLGESNLVTNYPLYTWTNEETDPKRFSQQIAAEKKISKNKENDNNVPESNQALKPTSESKGTQTDLHQSVSNSSPVKDLTERVKRLVTSLENKVQKNIPDSEMNYHLHGIPNRSTNYSPCSTNSSNNSDVDIKPTCCSGYQTEGDNPTSYCSYAQVNDVHCCAVGHMIHRCEMHCCRSCFHGCHIHPYWPSCENNIVSSGSSLTQPKIVIPFQNISDDMLLQIISAAKSCSKPQ</sequence>
<evidence type="ECO:0000313" key="3">
    <source>
        <dbReference type="Proteomes" id="UP000499080"/>
    </source>
</evidence>
<keyword evidence="3" id="KW-1185">Reference proteome</keyword>
<evidence type="ECO:0000256" key="1">
    <source>
        <dbReference type="SAM" id="MobiDB-lite"/>
    </source>
</evidence>
<dbReference type="OrthoDB" id="6437833at2759"/>
<reference evidence="2 3" key="1">
    <citation type="journal article" date="2019" name="Sci. Rep.">
        <title>Orb-weaving spider Araneus ventricosus genome elucidates the spidroin gene catalogue.</title>
        <authorList>
            <person name="Kono N."/>
            <person name="Nakamura H."/>
            <person name="Ohtoshi R."/>
            <person name="Moran D.A.P."/>
            <person name="Shinohara A."/>
            <person name="Yoshida Y."/>
            <person name="Fujiwara M."/>
            <person name="Mori M."/>
            <person name="Tomita M."/>
            <person name="Arakawa K."/>
        </authorList>
    </citation>
    <scope>NUCLEOTIDE SEQUENCE [LARGE SCALE GENOMIC DNA]</scope>
</reference>
<gene>
    <name evidence="2" type="ORF">AVEN_218486_1</name>
</gene>